<dbReference type="EnsemblMetazoa" id="ASIC005072-RA">
    <property type="protein sequence ID" value="ASIC005072-PA"/>
    <property type="gene ID" value="ASIC005072"/>
</dbReference>
<dbReference type="Proteomes" id="UP000030765">
    <property type="component" value="Unassembled WGS sequence"/>
</dbReference>
<evidence type="ECO:0000313" key="12">
    <source>
        <dbReference type="Proteomes" id="UP000030765"/>
    </source>
</evidence>
<comment type="subcellular location">
    <subcellularLocation>
        <location evidence="1">Membrane</location>
    </subcellularLocation>
</comment>
<evidence type="ECO:0000259" key="9">
    <source>
        <dbReference type="PROSITE" id="PS50835"/>
    </source>
</evidence>
<dbReference type="InterPro" id="IPR051427">
    <property type="entry name" value="Nectin/Nectin-like"/>
</dbReference>
<organism evidence="10">
    <name type="scientific">Anopheles sinensis</name>
    <name type="common">Mosquito</name>
    <dbReference type="NCBI Taxonomy" id="74873"/>
    <lineage>
        <taxon>Eukaryota</taxon>
        <taxon>Metazoa</taxon>
        <taxon>Ecdysozoa</taxon>
        <taxon>Arthropoda</taxon>
        <taxon>Hexapoda</taxon>
        <taxon>Insecta</taxon>
        <taxon>Pterygota</taxon>
        <taxon>Neoptera</taxon>
        <taxon>Endopterygota</taxon>
        <taxon>Diptera</taxon>
        <taxon>Nematocera</taxon>
        <taxon>Culicoidea</taxon>
        <taxon>Culicidae</taxon>
        <taxon>Anophelinae</taxon>
        <taxon>Anopheles</taxon>
    </lineage>
</organism>
<keyword evidence="5" id="KW-0472">Membrane</keyword>
<evidence type="ECO:0000313" key="10">
    <source>
        <dbReference type="EMBL" id="KFB37757.1"/>
    </source>
</evidence>
<evidence type="ECO:0000256" key="5">
    <source>
        <dbReference type="ARBA" id="ARBA00023136"/>
    </source>
</evidence>
<dbReference type="SUPFAM" id="SSF48726">
    <property type="entry name" value="Immunoglobulin"/>
    <property type="match status" value="1"/>
</dbReference>
<dbReference type="Gene3D" id="2.60.40.10">
    <property type="entry name" value="Immunoglobulins"/>
    <property type="match status" value="1"/>
</dbReference>
<evidence type="ECO:0000256" key="2">
    <source>
        <dbReference type="ARBA" id="ARBA00022729"/>
    </source>
</evidence>
<reference evidence="11" key="2">
    <citation type="submission" date="2020-05" db="UniProtKB">
        <authorList>
            <consortium name="EnsemblMetazoa"/>
        </authorList>
    </citation>
    <scope>IDENTIFICATION</scope>
</reference>
<evidence type="ECO:0000256" key="1">
    <source>
        <dbReference type="ARBA" id="ARBA00004370"/>
    </source>
</evidence>
<dbReference type="PROSITE" id="PS50835">
    <property type="entry name" value="IG_LIKE"/>
    <property type="match status" value="1"/>
</dbReference>
<dbReference type="GO" id="GO:0007156">
    <property type="term" value="P:homophilic cell adhesion via plasma membrane adhesion molecules"/>
    <property type="evidence" value="ECO:0007669"/>
    <property type="project" value="TreeGrafter"/>
</dbReference>
<keyword evidence="3" id="KW-0677">Repeat</keyword>
<dbReference type="PANTHER" id="PTHR23277:SF108">
    <property type="entry name" value="FASCICLIN-3"/>
    <property type="match status" value="1"/>
</dbReference>
<dbReference type="EMBL" id="ATLV01013356">
    <property type="status" value="NOT_ANNOTATED_CDS"/>
    <property type="molecule type" value="Genomic_DNA"/>
</dbReference>
<keyword evidence="2 8" id="KW-0732">Signal</keyword>
<reference evidence="10 12" key="1">
    <citation type="journal article" date="2014" name="BMC Genomics">
        <title>Genome sequence of Anopheles sinensis provides insight into genetics basis of mosquito competence for malaria parasites.</title>
        <authorList>
            <person name="Zhou D."/>
            <person name="Zhang D."/>
            <person name="Ding G."/>
            <person name="Shi L."/>
            <person name="Hou Q."/>
            <person name="Ye Y."/>
            <person name="Xu Y."/>
            <person name="Zhou H."/>
            <person name="Xiong C."/>
            <person name="Li S."/>
            <person name="Yu J."/>
            <person name="Hong S."/>
            <person name="Yu X."/>
            <person name="Zou P."/>
            <person name="Chen C."/>
            <person name="Chang X."/>
            <person name="Wang W."/>
            <person name="Lv Y."/>
            <person name="Sun Y."/>
            <person name="Ma L."/>
            <person name="Shen B."/>
            <person name="Zhu C."/>
        </authorList>
    </citation>
    <scope>NUCLEOTIDE SEQUENCE [LARGE SCALE GENOMIC DNA]</scope>
</reference>
<dbReference type="EMBL" id="KE524854">
    <property type="protein sequence ID" value="KFB37757.1"/>
    <property type="molecule type" value="Genomic_DNA"/>
</dbReference>
<dbReference type="GO" id="GO:0016020">
    <property type="term" value="C:membrane"/>
    <property type="evidence" value="ECO:0007669"/>
    <property type="project" value="UniProtKB-SubCell"/>
</dbReference>
<evidence type="ECO:0000256" key="8">
    <source>
        <dbReference type="SAM" id="SignalP"/>
    </source>
</evidence>
<evidence type="ECO:0000256" key="3">
    <source>
        <dbReference type="ARBA" id="ARBA00022737"/>
    </source>
</evidence>
<dbReference type="VEuPathDB" id="VectorBase:ASIC005072"/>
<evidence type="ECO:0000256" key="6">
    <source>
        <dbReference type="ARBA" id="ARBA00023157"/>
    </source>
</evidence>
<evidence type="ECO:0000256" key="4">
    <source>
        <dbReference type="ARBA" id="ARBA00022889"/>
    </source>
</evidence>
<keyword evidence="7" id="KW-0325">Glycoprotein</keyword>
<dbReference type="InterPro" id="IPR013783">
    <property type="entry name" value="Ig-like_fold"/>
</dbReference>
<feature type="domain" description="Ig-like" evidence="9">
    <location>
        <begin position="27"/>
        <end position="119"/>
    </location>
</feature>
<dbReference type="InterPro" id="IPR013162">
    <property type="entry name" value="CD80_C2-set"/>
</dbReference>
<protein>
    <submittedName>
        <fullName evidence="11">Ig-like domain-containing protein</fullName>
    </submittedName>
</protein>
<dbReference type="OrthoDB" id="6345017at2759"/>
<accession>A0A084VIG3</accession>
<dbReference type="STRING" id="74873.A0A084VIG3"/>
<sequence length="255" mass="28795">MRRIIGFLLALCSYYSLVAPVRMSLQPVVLKISKHMNLIDGGIRANQILKAKCIVQLIVPAVNITWTIDGKPVEKRFLKSVVNTNELRNGHLITMSSQEINLYLTEVENGKKLICHASHPALTTPQRCVLPLNVKFAPQEHPRIFIEKLPRSGSFVVNITINANPQPVTRWTVNGRLIKEGESVDMYRAYVPQATLKAGEYIVLLKNIDCKAERATLFVLEATNILGTQKYVVQAEWTNNDVANIEDERMEDGRY</sequence>
<dbReference type="AlphaFoldDB" id="A0A084VIG3"/>
<keyword evidence="4" id="KW-0130">Cell adhesion</keyword>
<proteinExistence type="predicted"/>
<dbReference type="GO" id="GO:0007157">
    <property type="term" value="P:heterophilic cell-cell adhesion via plasma membrane cell adhesion molecules"/>
    <property type="evidence" value="ECO:0007669"/>
    <property type="project" value="TreeGrafter"/>
</dbReference>
<dbReference type="Pfam" id="PF08205">
    <property type="entry name" value="C2-set_2"/>
    <property type="match status" value="1"/>
</dbReference>
<dbReference type="VEuPathDB" id="VectorBase:ASIS020218"/>
<name>A0A084VIG3_ANOSI</name>
<evidence type="ECO:0000256" key="7">
    <source>
        <dbReference type="ARBA" id="ARBA00023180"/>
    </source>
</evidence>
<dbReference type="InterPro" id="IPR036179">
    <property type="entry name" value="Ig-like_dom_sf"/>
</dbReference>
<evidence type="ECO:0000313" key="11">
    <source>
        <dbReference type="EnsemblMetazoa" id="ASIC005072-PA"/>
    </source>
</evidence>
<keyword evidence="6" id="KW-1015">Disulfide bond</keyword>
<feature type="chain" id="PRO_5001783546" evidence="8">
    <location>
        <begin position="21"/>
        <end position="255"/>
    </location>
</feature>
<keyword evidence="12" id="KW-1185">Reference proteome</keyword>
<dbReference type="PANTHER" id="PTHR23277">
    <property type="entry name" value="NECTIN-RELATED"/>
    <property type="match status" value="1"/>
</dbReference>
<dbReference type="InterPro" id="IPR007110">
    <property type="entry name" value="Ig-like_dom"/>
</dbReference>
<feature type="signal peptide" evidence="8">
    <location>
        <begin position="1"/>
        <end position="20"/>
    </location>
</feature>
<gene>
    <name evidence="10" type="ORF">ZHAS_00005072</name>
</gene>
<dbReference type="GO" id="GO:0005912">
    <property type="term" value="C:adherens junction"/>
    <property type="evidence" value="ECO:0007669"/>
    <property type="project" value="TreeGrafter"/>
</dbReference>